<dbReference type="Gene3D" id="2.60.120.480">
    <property type="entry name" value="Ureidoglycolate hydrolase"/>
    <property type="match status" value="1"/>
</dbReference>
<dbReference type="InterPro" id="IPR024060">
    <property type="entry name" value="Ureidoglycolate_lyase_dom_sf"/>
</dbReference>
<evidence type="ECO:0000256" key="4">
    <source>
        <dbReference type="ARBA" id="ARBA00047684"/>
    </source>
</evidence>
<evidence type="ECO:0000256" key="3">
    <source>
        <dbReference type="ARBA" id="ARBA00023239"/>
    </source>
</evidence>
<comment type="catalytic activity">
    <reaction evidence="4">
        <text>(S)-ureidoglycolate = urea + glyoxylate</text>
        <dbReference type="Rhea" id="RHEA:11304"/>
        <dbReference type="ChEBI" id="CHEBI:16199"/>
        <dbReference type="ChEBI" id="CHEBI:36655"/>
        <dbReference type="ChEBI" id="CHEBI:57296"/>
        <dbReference type="EC" id="4.3.2.3"/>
    </reaction>
</comment>
<reference evidence="5 6" key="2">
    <citation type="submission" date="2020-03" db="EMBL/GenBank/DDBJ databases">
        <title>Devosia chinhatensis sp. nov., isolated from a hexachlorocyclohexane (HCH) dump site in India.</title>
        <authorList>
            <person name="Kumar M."/>
            <person name="Lal R."/>
        </authorList>
    </citation>
    <scope>NUCLEOTIDE SEQUENCE [LARGE SCALE GENOMIC DNA]</scope>
    <source>
        <strain evidence="5 6">H239</strain>
    </source>
</reference>
<dbReference type="InterPro" id="IPR047233">
    <property type="entry name" value="UAH_cupin"/>
</dbReference>
<dbReference type="GO" id="GO:0000256">
    <property type="term" value="P:allantoin catabolic process"/>
    <property type="evidence" value="ECO:0007669"/>
    <property type="project" value="InterPro"/>
</dbReference>
<dbReference type="PANTHER" id="PTHR21221:SF1">
    <property type="entry name" value="UREIDOGLYCOLATE LYASE"/>
    <property type="match status" value="1"/>
</dbReference>
<evidence type="ECO:0000256" key="1">
    <source>
        <dbReference type="ARBA" id="ARBA00011738"/>
    </source>
</evidence>
<evidence type="ECO:0000256" key="2">
    <source>
        <dbReference type="ARBA" id="ARBA00022631"/>
    </source>
</evidence>
<sequence length="158" mass="17084">MIEIIETFAPSDFDAFGSMIDRPAEAGQRQFYSDWLGGQGLAPVFHVNNVPQASLPFTLTKLERHPHAAQCFVPLDVSRYLVSVAPSLPDGAPDVAGMKTFLMPGTVGVIYAQGVWHAGASVLDRAGAFAVLMWRGANDDDVFVDIEPTQIISRGPRV</sequence>
<dbReference type="RefSeq" id="WP_164534078.1">
    <property type="nucleotide sequence ID" value="NZ_JAALFG010000002.1"/>
</dbReference>
<gene>
    <name evidence="5" type="ORF">G5575_09290</name>
</gene>
<dbReference type="CDD" id="cd20298">
    <property type="entry name" value="cupin_UAH"/>
    <property type="match status" value="1"/>
</dbReference>
<dbReference type="InterPro" id="IPR011051">
    <property type="entry name" value="RmlC_Cupin_sf"/>
</dbReference>
<proteinExistence type="predicted"/>
<comment type="subunit">
    <text evidence="1">Homodimer.</text>
</comment>
<dbReference type="SUPFAM" id="SSF51182">
    <property type="entry name" value="RmlC-like cupins"/>
    <property type="match status" value="1"/>
</dbReference>
<accession>A0A6M1SD65</accession>
<name>A0A6M1SD65_9HYPH</name>
<comment type="caution">
    <text evidence="5">The sequence shown here is derived from an EMBL/GenBank/DDBJ whole genome shotgun (WGS) entry which is preliminary data.</text>
</comment>
<dbReference type="Pfam" id="PF04115">
    <property type="entry name" value="Ureidogly_lyase"/>
    <property type="match status" value="1"/>
</dbReference>
<dbReference type="PANTHER" id="PTHR21221">
    <property type="entry name" value="UREIDOGLYCOLATE HYDROLASE"/>
    <property type="match status" value="1"/>
</dbReference>
<keyword evidence="6" id="KW-1185">Reference proteome</keyword>
<reference evidence="5 6" key="1">
    <citation type="submission" date="2020-02" db="EMBL/GenBank/DDBJ databases">
        <authorList>
            <person name="Khan S.A."/>
            <person name="Jeon C.O."/>
            <person name="Chun B.H."/>
        </authorList>
    </citation>
    <scope>NUCLEOTIDE SEQUENCE [LARGE SCALE GENOMIC DNA]</scope>
    <source>
        <strain evidence="5 6">H239</strain>
    </source>
</reference>
<dbReference type="Proteomes" id="UP000474802">
    <property type="component" value="Unassembled WGS sequence"/>
</dbReference>
<protein>
    <submittedName>
        <fullName evidence="5">Ureidoglycolate lyase</fullName>
        <ecNumber evidence="5">3.5.1.116</ecNumber>
    </submittedName>
</protein>
<dbReference type="InterPro" id="IPR007247">
    <property type="entry name" value="Ureidogly_lyase"/>
</dbReference>
<dbReference type="AlphaFoldDB" id="A0A6M1SD65"/>
<keyword evidence="2" id="KW-0659">Purine metabolism</keyword>
<keyword evidence="5" id="KW-0378">Hydrolase</keyword>
<organism evidence="5 6">
    <name type="scientific">Devosia aurantiaca</name>
    <dbReference type="NCBI Taxonomy" id="2714858"/>
    <lineage>
        <taxon>Bacteria</taxon>
        <taxon>Pseudomonadati</taxon>
        <taxon>Pseudomonadota</taxon>
        <taxon>Alphaproteobacteria</taxon>
        <taxon>Hyphomicrobiales</taxon>
        <taxon>Devosiaceae</taxon>
        <taxon>Devosia</taxon>
    </lineage>
</organism>
<dbReference type="EMBL" id="JAALFG010000002">
    <property type="protein sequence ID" value="NGP17829.1"/>
    <property type="molecule type" value="Genomic_DNA"/>
</dbReference>
<evidence type="ECO:0000313" key="5">
    <source>
        <dbReference type="EMBL" id="NGP17829.1"/>
    </source>
</evidence>
<dbReference type="GO" id="GO:0006144">
    <property type="term" value="P:purine nucleobase metabolic process"/>
    <property type="evidence" value="ECO:0007669"/>
    <property type="project" value="UniProtKB-KW"/>
</dbReference>
<keyword evidence="3 5" id="KW-0456">Lyase</keyword>
<dbReference type="GO" id="GO:0050385">
    <property type="term" value="F:ureidoglycolate lyase activity"/>
    <property type="evidence" value="ECO:0007669"/>
    <property type="project" value="UniProtKB-EC"/>
</dbReference>
<evidence type="ECO:0000313" key="6">
    <source>
        <dbReference type="Proteomes" id="UP000474802"/>
    </source>
</evidence>
<dbReference type="EC" id="3.5.1.116" evidence="5"/>
<dbReference type="GO" id="GO:0004848">
    <property type="term" value="F:ureidoglycolate hydrolase activity"/>
    <property type="evidence" value="ECO:0007669"/>
    <property type="project" value="UniProtKB-EC"/>
</dbReference>